<keyword evidence="2" id="KW-1185">Reference proteome</keyword>
<evidence type="ECO:0000313" key="1">
    <source>
        <dbReference type="EMBL" id="MCI4389483.1"/>
    </source>
</evidence>
<sequence length="1484" mass="162618">MEGSTIKTRIKNLLRSPSIKLKRNRRLDKENLTNKLTLERVLGITTSGSSGLTCDPCSGTVAYPAGCVVVLLNPTKNRQQHIINTSRKTITALAFSSDGKYLVTGEYGHLPAVRVWDVADGSQVAELQEHKYGVACVAFSPNSKYIVSIGYQHDMSVNVWAWKKNMLVAANKVSSKVTAVSFSEDSSYFVTAGNRHVRYWYLEPCNSNKLTAPVPLLGRSGLLGELQNNNFCDVACGRGGKSESTFCITSSGLLCEFNEKRMLDKWVDLRTSTASALFVTEELIFCACADGTVRVFSPSDLHFICTLPRPHHLGVDVSAVTQASHLFSNKPDARYPDSVAVTYDPANLWLSCVYNDHSLYVWDVRDLQRVGKVYSGLYHSACVWDVQIYPGAKEEPLTGLASSGLFFSCSADSTVRMWSTEPHINPANSNLLSNDLRKVIYTASNSACLLDTEGTGTSCTEKPEEQPAESRTGIRAICVSPDGKHLASGDRNGTLRIHELNTMEEVLKVEVHDSDILCLEYSKPETGMKLLATAGRDRLIHVLDVEEDYSLLQTLDEHSSSITAVRFAANEGKVRMISCGADKSVYFRTAHRTFRGVKFKRAHHVVRKSTLHDMDVDPTCKYAAVGCQDRNVRVFNISSGKQKKSFKGSQAEDGSLLRVQMDPSGLYVATSCSDKNLSLFDFRTGECLAAMFGHSEIITAIKFTSDCRHLISASGDSCIFIWRLAPELTINMRERLDQFTHCRSGPAFADSVIRRASTSSLEMHSTLSLLTCSSESEEDDDDERFEDIQTPDDHDMHQTSLEEDQGASDDTNDWDSSKFQESSTGSCVSEPSLPEVPRRRKRWNCRMGSFELMVKSMLELRQFDSVSKPGSPLRGSTGQLSNQACGSTASLHKDTKRSKKRQARPDSSWLGPASSPEPEGVVLSSELCPSTGSLSEAYQVQEEKGQCQESHSPDRGSSMGYASGGSSPEQAHEGSDDPEPLSTDEEDEEVARRRPFHKPESPEQESFLKKHFDTLADTNSTGNELKPQSSISACFLAQGSTPRRHSQFLSKTDKKFERCGVFKPLVSTVRPLQKDNSQGVNLEQRADTCSSEQLHSAPKRRKTCRVQNVTSPISMSRVVSPVDKPLLKSMSALSLTANSRKCVTTSLLKQASRPSTPELLADRNDSILQTRTDSPSPQPLESPNSIRRLKVRSYMSPTTSSRAKVSRSMSLKEGLHLNLSSGQTSPCPGSSPTSPSRANTALLPSLSAPLPGPCNPAESRLSHGGCPPNPTAKITKARVSARMSNPLSEYPSRSTPTPSTVLPDSAAVTNTFAKTGVQHGDKCYTKGQVEPTKSVFPIPVSQSVSVKDSLGPKTSSHTPHHPLVDVQAYSVKCKSQSDQAEPLMNLETCRQAAAELYNSVKKATQLYTMVSSCVGNVGSEQQEMERVLMEALYTARSELEAVPGLTPVSGPTVLGEGEEKTLALLEQFSQLLLQSVEKRLEHKI</sequence>
<comment type="caution">
    <text evidence="1">The sequence shown here is derived from an EMBL/GenBank/DDBJ whole genome shotgun (WGS) entry which is preliminary data.</text>
</comment>
<proteinExistence type="predicted"/>
<gene>
    <name evidence="1" type="ORF">PGIGA_G00098450</name>
</gene>
<organism evidence="1 2">
    <name type="scientific">Pangasianodon gigas</name>
    <name type="common">Mekong giant catfish</name>
    <name type="synonym">Pangasius gigas</name>
    <dbReference type="NCBI Taxonomy" id="30993"/>
    <lineage>
        <taxon>Eukaryota</taxon>
        <taxon>Metazoa</taxon>
        <taxon>Chordata</taxon>
        <taxon>Craniata</taxon>
        <taxon>Vertebrata</taxon>
        <taxon>Euteleostomi</taxon>
        <taxon>Actinopterygii</taxon>
        <taxon>Neopterygii</taxon>
        <taxon>Teleostei</taxon>
        <taxon>Ostariophysi</taxon>
        <taxon>Siluriformes</taxon>
        <taxon>Pangasiidae</taxon>
        <taxon>Pangasianodon</taxon>
    </lineage>
</organism>
<evidence type="ECO:0000313" key="2">
    <source>
        <dbReference type="Proteomes" id="UP000829447"/>
    </source>
</evidence>
<protein>
    <submittedName>
        <fullName evidence="1">Uncharacterized protein</fullName>
    </submittedName>
</protein>
<reference evidence="1 2" key="1">
    <citation type="journal article" date="2022" name="bioRxiv">
        <title>An ancient truncated duplication of the anti-Mullerian hormone receptor type 2 gene is a potential conserved master sex determinant in the Pangasiidae catfish family.</title>
        <authorList>
            <person name="Wen M."/>
            <person name="Pan Q."/>
            <person name="Jouanno E."/>
            <person name="Montfort J."/>
            <person name="Zahm M."/>
            <person name="Cabau C."/>
            <person name="Klopp C."/>
            <person name="Iampietro C."/>
            <person name="Roques C."/>
            <person name="Bouchez O."/>
            <person name="Castinel A."/>
            <person name="Donnadieu C."/>
            <person name="Parrinello H."/>
            <person name="Poncet C."/>
            <person name="Belmonte E."/>
            <person name="Gautier V."/>
            <person name="Avarre J.-C."/>
            <person name="Dugue R."/>
            <person name="Gustiano R."/>
            <person name="Ha T.T.T."/>
            <person name="Campet M."/>
            <person name="Sriphairoj K."/>
            <person name="Ribolli J."/>
            <person name="de Almeida F.L."/>
            <person name="Desvignes T."/>
            <person name="Postlethwait J.H."/>
            <person name="Bucao C.F."/>
            <person name="Robinson-Rechavi M."/>
            <person name="Bobe J."/>
            <person name="Herpin A."/>
            <person name="Guiguen Y."/>
        </authorList>
    </citation>
    <scope>NUCLEOTIDE SEQUENCE [LARGE SCALE GENOMIC DNA]</scope>
    <source>
        <strain evidence="1">YG-Dec2019</strain>
    </source>
</reference>
<name>A0ACC5XDP2_PANGG</name>
<dbReference type="EMBL" id="CM040472">
    <property type="protein sequence ID" value="MCI4389483.1"/>
    <property type="molecule type" value="Genomic_DNA"/>
</dbReference>
<accession>A0ACC5XDP2</accession>
<dbReference type="Proteomes" id="UP000829447">
    <property type="component" value="Linkage Group LG19"/>
</dbReference>